<feature type="domain" description="DUF306" evidence="2">
    <location>
        <begin position="149"/>
        <end position="257"/>
    </location>
</feature>
<evidence type="ECO:0000313" key="4">
    <source>
        <dbReference type="Proteomes" id="UP000031364"/>
    </source>
</evidence>
<dbReference type="EMBL" id="JNFP01000095">
    <property type="protein sequence ID" value="KIA59711.1"/>
    <property type="molecule type" value="Genomic_DNA"/>
</dbReference>
<organism evidence="3 4">
    <name type="scientific">Nocardia vulneris</name>
    <dbReference type="NCBI Taxonomy" id="1141657"/>
    <lineage>
        <taxon>Bacteria</taxon>
        <taxon>Bacillati</taxon>
        <taxon>Actinomycetota</taxon>
        <taxon>Actinomycetes</taxon>
        <taxon>Mycobacteriales</taxon>
        <taxon>Nocardiaceae</taxon>
        <taxon>Nocardia</taxon>
    </lineage>
</organism>
<evidence type="ECO:0000256" key="1">
    <source>
        <dbReference type="SAM" id="SignalP"/>
    </source>
</evidence>
<dbReference type="PANTHER" id="PTHR35535">
    <property type="entry name" value="HEAT SHOCK PROTEIN HSLJ"/>
    <property type="match status" value="1"/>
</dbReference>
<gene>
    <name evidence="3" type="ORF">FG87_41245</name>
</gene>
<keyword evidence="1" id="KW-0732">Signal</keyword>
<evidence type="ECO:0000259" key="2">
    <source>
        <dbReference type="Pfam" id="PF03724"/>
    </source>
</evidence>
<dbReference type="Gene3D" id="2.40.128.270">
    <property type="match status" value="2"/>
</dbReference>
<keyword evidence="3" id="KW-0449">Lipoprotein</keyword>
<dbReference type="Proteomes" id="UP000031364">
    <property type="component" value="Unassembled WGS sequence"/>
</dbReference>
<reference evidence="3 4" key="1">
    <citation type="journal article" date="2014" name="Int. J. Syst. Evol. Microbiol.">
        <title>Nocardia vulneris sp. nov., isolated from wounds of human patients in North America.</title>
        <authorList>
            <person name="Lasker B.A."/>
            <person name="Bell M."/>
            <person name="Klenk H.P."/>
            <person name="Sproer C."/>
            <person name="Schumann C."/>
            <person name="Schumann P."/>
            <person name="Brown J.M."/>
        </authorList>
    </citation>
    <scope>NUCLEOTIDE SEQUENCE [LARGE SCALE GENOMIC DNA]</scope>
    <source>
        <strain evidence="3 4">W9851</strain>
    </source>
</reference>
<dbReference type="InterPro" id="IPR038670">
    <property type="entry name" value="HslJ-like_sf"/>
</dbReference>
<dbReference type="InterPro" id="IPR005184">
    <property type="entry name" value="DUF306_Meta_HslJ"/>
</dbReference>
<feature type="signal peptide" evidence="1">
    <location>
        <begin position="1"/>
        <end position="24"/>
    </location>
</feature>
<feature type="domain" description="DUF306" evidence="2">
    <location>
        <begin position="36"/>
        <end position="137"/>
    </location>
</feature>
<name>A0ABR4Z318_9NOCA</name>
<keyword evidence="4" id="KW-1185">Reference proteome</keyword>
<dbReference type="Pfam" id="PF03724">
    <property type="entry name" value="META"/>
    <property type="match status" value="2"/>
</dbReference>
<evidence type="ECO:0000313" key="3">
    <source>
        <dbReference type="EMBL" id="KIA59711.1"/>
    </source>
</evidence>
<dbReference type="PANTHER" id="PTHR35535:SF2">
    <property type="entry name" value="DUF306 DOMAIN-CONTAINING PROTEIN"/>
    <property type="match status" value="1"/>
</dbReference>
<comment type="caution">
    <text evidence="3">The sequence shown here is derived from an EMBL/GenBank/DDBJ whole genome shotgun (WGS) entry which is preliminary data.</text>
</comment>
<sequence>MAANLVRFGPIVLLAVLAINACSSGDSNSPANPPDQTLMGRTFVSTGVEGAPIPGGGPLQLTFKDNRVSADAGCNTHSGAVALAEQKLIVSSLASTLMACGGDRQGADEWLSGLLNSQPAWQLDGPKLTLKSDNLTVTMLDKKVAEPDKPLRGTTWIVTALLTPEAQIRSQAIDDVKPTLTIATDGKVSGTAGCNTMNGSATGTDPELTFRIATTRMACAPEVMEVEQAVLKALDGKATATVDANALTIKNENGNGLVLHAE</sequence>
<dbReference type="RefSeq" id="WP_052281424.1">
    <property type="nucleotide sequence ID" value="NZ_BDCI01000030.1"/>
</dbReference>
<proteinExistence type="predicted"/>
<feature type="chain" id="PRO_5046226665" evidence="1">
    <location>
        <begin position="25"/>
        <end position="262"/>
    </location>
</feature>
<protein>
    <submittedName>
        <fullName evidence="3">Lipoprotein</fullName>
    </submittedName>
</protein>
<accession>A0ABR4Z318</accession>
<dbReference type="InterPro" id="IPR053147">
    <property type="entry name" value="Hsp_HslJ-like"/>
</dbReference>